<dbReference type="InterPro" id="IPR039448">
    <property type="entry name" value="Beta_helix"/>
</dbReference>
<dbReference type="SMART" id="SM00710">
    <property type="entry name" value="PbH1"/>
    <property type="match status" value="5"/>
</dbReference>
<evidence type="ECO:0000256" key="1">
    <source>
        <dbReference type="SAM" id="SignalP"/>
    </source>
</evidence>
<dbReference type="EMBL" id="CCEJ010000006">
    <property type="protein sequence ID" value="CDR34206.1"/>
    <property type="molecule type" value="Genomic_DNA"/>
</dbReference>
<feature type="chain" id="PRO_5001853624" evidence="1">
    <location>
        <begin position="20"/>
        <end position="468"/>
    </location>
</feature>
<sequence length="468" mass="50741">MKTIYLTLSLLLFIFQVKASDNEIVIREIPPSGITINSPGTYVFGNDITWSPSGNGQAILIESSDVTLDLKHYQLTSETTSFNTTGIVALLSQNLTIKNGTIANMAYRGIDCTACTNIIIEHITVDGLNIENTAVYTVPVGILVSASSVAYVHKCHVKNINVKTGSCAAIQMTGTYNSRIWDCHISNLLNRDGACTGIGHVLCDLADVKSCKLDGIKSEFIDNLNTEGHTAIGLIPFISTNLWLRDCKISNITGCCDDAHGISVFECTNAVVKKCKVFSVLDGAGPAKTGAKATGIEVYGSDVQVKECSVNFISAINPQDKQATGFSVAQGSNTKFIDCHAKNVKVYNEFGFEDITKGNGTGFGWAPDPRIIEPAVNILYQNCSAKYCQVGFDTWFHIDSIWDNIYSKCNDIDFLSQDDSAERTLSCDACSECGCTFPGCYPDPFSITINNVASNNHLLKIKVERCDP</sequence>
<comment type="caution">
    <text evidence="3">The sequence shown here is derived from an EMBL/GenBank/DDBJ whole genome shotgun (WGS) entry which is preliminary data.</text>
</comment>
<dbReference type="InterPro" id="IPR006626">
    <property type="entry name" value="PbH1"/>
</dbReference>
<dbReference type="Pfam" id="PF13229">
    <property type="entry name" value="Beta_helix"/>
    <property type="match status" value="1"/>
</dbReference>
<dbReference type="Gene3D" id="2.160.20.10">
    <property type="entry name" value="Single-stranded right-handed beta-helix, Pectin lyase-like"/>
    <property type="match status" value="1"/>
</dbReference>
<dbReference type="AlphaFoldDB" id="A0A090CZC9"/>
<feature type="domain" description="Right handed beta helix" evidence="2">
    <location>
        <begin position="169"/>
        <end position="345"/>
    </location>
</feature>
<evidence type="ECO:0000259" key="2">
    <source>
        <dbReference type="Pfam" id="PF13229"/>
    </source>
</evidence>
<dbReference type="RefSeq" id="WP_041017761.1">
    <property type="nucleotide sequence ID" value="NZ_CCEJ010000006.1"/>
</dbReference>
<proteinExistence type="predicted"/>
<dbReference type="OrthoDB" id="1345401at2"/>
<keyword evidence="1" id="KW-0732">Signal</keyword>
<evidence type="ECO:0000313" key="3">
    <source>
        <dbReference type="EMBL" id="CDR34206.1"/>
    </source>
</evidence>
<protein>
    <submittedName>
        <fullName evidence="3">Secreted protein</fullName>
    </submittedName>
</protein>
<evidence type="ECO:0000313" key="4">
    <source>
        <dbReference type="Proteomes" id="UP000031552"/>
    </source>
</evidence>
<organism evidence="3 4">
    <name type="scientific">Candidatus Criblamydia sequanensis CRIB-18</name>
    <dbReference type="NCBI Taxonomy" id="1437425"/>
    <lineage>
        <taxon>Bacteria</taxon>
        <taxon>Pseudomonadati</taxon>
        <taxon>Chlamydiota</taxon>
        <taxon>Chlamydiia</taxon>
        <taxon>Parachlamydiales</taxon>
        <taxon>Candidatus Criblamydiaceae</taxon>
        <taxon>Candidatus Criblamydia</taxon>
    </lineage>
</organism>
<dbReference type="SUPFAM" id="SSF51126">
    <property type="entry name" value="Pectin lyase-like"/>
    <property type="match status" value="1"/>
</dbReference>
<dbReference type="STRING" id="1437425.CSEC_1387"/>
<gene>
    <name evidence="3" type="ORF">CSEC_1387</name>
</gene>
<reference evidence="3" key="2">
    <citation type="submission" date="2014-09" db="EMBL/GenBank/DDBJ databases">
        <title>Criblamydia sequanensis harbors a mega-plasmid encoding arsenite resistance.</title>
        <authorList>
            <person name="Bertelli C."/>
            <person name="Goesmann A."/>
            <person name="Greub G."/>
        </authorList>
    </citation>
    <scope>NUCLEOTIDE SEQUENCE [LARGE SCALE GENOMIC DNA]</scope>
    <source>
        <strain evidence="3">CRIB-18</strain>
    </source>
</reference>
<dbReference type="InterPro" id="IPR012334">
    <property type="entry name" value="Pectin_lyas_fold"/>
</dbReference>
<dbReference type="InterPro" id="IPR011050">
    <property type="entry name" value="Pectin_lyase_fold/virulence"/>
</dbReference>
<dbReference type="Proteomes" id="UP000031552">
    <property type="component" value="Unassembled WGS sequence"/>
</dbReference>
<keyword evidence="4" id="KW-1185">Reference proteome</keyword>
<reference evidence="3" key="1">
    <citation type="submission" date="2013-12" db="EMBL/GenBank/DDBJ databases">
        <authorList>
            <person name="Linke B."/>
        </authorList>
    </citation>
    <scope>NUCLEOTIDE SEQUENCE [LARGE SCALE GENOMIC DNA]</scope>
    <source>
        <strain evidence="3">CRIB-18</strain>
    </source>
</reference>
<feature type="signal peptide" evidence="1">
    <location>
        <begin position="1"/>
        <end position="19"/>
    </location>
</feature>
<dbReference type="eggNOG" id="ENOG502ZB8N">
    <property type="taxonomic scope" value="Bacteria"/>
</dbReference>
<name>A0A090CZC9_9BACT</name>
<accession>A0A090CZC9</accession>